<protein>
    <submittedName>
        <fullName evidence="1">Uncharacterized protein</fullName>
    </submittedName>
</protein>
<accession>A0AAN9EYI5</accession>
<proteinExistence type="predicted"/>
<name>A0AAN9EYI5_CROPI</name>
<reference evidence="1 2" key="1">
    <citation type="submission" date="2024-01" db="EMBL/GenBank/DDBJ databases">
        <title>The genomes of 5 underutilized Papilionoideae crops provide insights into root nodulation and disease resistanc.</title>
        <authorList>
            <person name="Yuan L."/>
        </authorList>
    </citation>
    <scope>NUCLEOTIDE SEQUENCE [LARGE SCALE GENOMIC DNA]</scope>
    <source>
        <strain evidence="1">ZHUSHIDOU_FW_LH</strain>
        <tissue evidence="1">Leaf</tissue>
    </source>
</reference>
<evidence type="ECO:0000313" key="2">
    <source>
        <dbReference type="Proteomes" id="UP001372338"/>
    </source>
</evidence>
<keyword evidence="2" id="KW-1185">Reference proteome</keyword>
<dbReference type="Proteomes" id="UP001372338">
    <property type="component" value="Unassembled WGS sequence"/>
</dbReference>
<sequence length="127" mass="13804">MLERGDTVVSLSSHRKPLSSHRAVVVHLMLFITFTVSSPSCRFLCPHGLQSSSTITLTGQNLTDLLAPDLEEGVLLKQDLENEDTVEQVEEEEAAACAAADDGVDTFAFFVVDVSNANIVLQQKTLE</sequence>
<dbReference type="EMBL" id="JAYWIO010000004">
    <property type="protein sequence ID" value="KAK7266312.1"/>
    <property type="molecule type" value="Genomic_DNA"/>
</dbReference>
<gene>
    <name evidence="1" type="ORF">RIF29_18955</name>
</gene>
<comment type="caution">
    <text evidence="1">The sequence shown here is derived from an EMBL/GenBank/DDBJ whole genome shotgun (WGS) entry which is preliminary data.</text>
</comment>
<organism evidence="1 2">
    <name type="scientific">Crotalaria pallida</name>
    <name type="common">Smooth rattlebox</name>
    <name type="synonym">Crotalaria striata</name>
    <dbReference type="NCBI Taxonomy" id="3830"/>
    <lineage>
        <taxon>Eukaryota</taxon>
        <taxon>Viridiplantae</taxon>
        <taxon>Streptophyta</taxon>
        <taxon>Embryophyta</taxon>
        <taxon>Tracheophyta</taxon>
        <taxon>Spermatophyta</taxon>
        <taxon>Magnoliopsida</taxon>
        <taxon>eudicotyledons</taxon>
        <taxon>Gunneridae</taxon>
        <taxon>Pentapetalae</taxon>
        <taxon>rosids</taxon>
        <taxon>fabids</taxon>
        <taxon>Fabales</taxon>
        <taxon>Fabaceae</taxon>
        <taxon>Papilionoideae</taxon>
        <taxon>50 kb inversion clade</taxon>
        <taxon>genistoids sensu lato</taxon>
        <taxon>core genistoids</taxon>
        <taxon>Crotalarieae</taxon>
        <taxon>Crotalaria</taxon>
    </lineage>
</organism>
<dbReference type="AlphaFoldDB" id="A0AAN9EYI5"/>
<evidence type="ECO:0000313" key="1">
    <source>
        <dbReference type="EMBL" id="KAK7266312.1"/>
    </source>
</evidence>